<evidence type="ECO:0000256" key="1">
    <source>
        <dbReference type="SAM" id="MobiDB-lite"/>
    </source>
</evidence>
<name>A0A1E5RL44_9ASCO</name>
<dbReference type="EMBL" id="LPNL01000004">
    <property type="protein sequence ID" value="OEJ87639.1"/>
    <property type="molecule type" value="Genomic_DNA"/>
</dbReference>
<evidence type="ECO:0000313" key="3">
    <source>
        <dbReference type="Proteomes" id="UP000095605"/>
    </source>
</evidence>
<accession>A0A1E5RL44</accession>
<dbReference type="AlphaFoldDB" id="A0A1E5RL44"/>
<proteinExistence type="predicted"/>
<reference evidence="3" key="1">
    <citation type="journal article" date="2016" name="Genome Announc.">
        <title>Genome sequences of three species of Hanseniaspora isolated from spontaneous wine fermentations.</title>
        <authorList>
            <person name="Sternes P.R."/>
            <person name="Lee D."/>
            <person name="Kutyna D.R."/>
            <person name="Borneman A.R."/>
        </authorList>
    </citation>
    <scope>NUCLEOTIDE SEQUENCE [LARGE SCALE GENOMIC DNA]</scope>
    <source>
        <strain evidence="3">AWRI3578</strain>
    </source>
</reference>
<sequence length="113" mass="13029">MLGKDIFKLYSKFNTFFETLQYASKSQPSAEFQKKFGTQSELFVKLIQDELKGITSDPAWNQAKLLSEKVKREQQLKQLGKLNDNKVNTGAKRSFSTYSKLHQDNSNKDQVCK</sequence>
<gene>
    <name evidence="2" type="ORF">AWRI3578_g1602</name>
</gene>
<evidence type="ECO:0000313" key="2">
    <source>
        <dbReference type="EMBL" id="OEJ87639.1"/>
    </source>
</evidence>
<protein>
    <submittedName>
        <fullName evidence="2">Uncharacterized protein</fullName>
    </submittedName>
</protein>
<feature type="compositionally biased region" description="Basic and acidic residues" evidence="1">
    <location>
        <begin position="101"/>
        <end position="113"/>
    </location>
</feature>
<dbReference type="Proteomes" id="UP000095605">
    <property type="component" value="Unassembled WGS sequence"/>
</dbReference>
<comment type="caution">
    <text evidence="2">The sequence shown here is derived from an EMBL/GenBank/DDBJ whole genome shotgun (WGS) entry which is preliminary data.</text>
</comment>
<keyword evidence="3" id="KW-1185">Reference proteome</keyword>
<feature type="region of interest" description="Disordered" evidence="1">
    <location>
        <begin position="78"/>
        <end position="113"/>
    </location>
</feature>
<organism evidence="2 3">
    <name type="scientific">Hanseniaspora opuntiae</name>
    <dbReference type="NCBI Taxonomy" id="211096"/>
    <lineage>
        <taxon>Eukaryota</taxon>
        <taxon>Fungi</taxon>
        <taxon>Dikarya</taxon>
        <taxon>Ascomycota</taxon>
        <taxon>Saccharomycotina</taxon>
        <taxon>Saccharomycetes</taxon>
        <taxon>Saccharomycodales</taxon>
        <taxon>Saccharomycodaceae</taxon>
        <taxon>Hanseniaspora</taxon>
    </lineage>
</organism>